<evidence type="ECO:0000313" key="2">
    <source>
        <dbReference type="Proteomes" id="UP000311919"/>
    </source>
</evidence>
<accession>A0A4Z2D0A1</accession>
<name>A0A4Z2D0A1_SCHJA</name>
<dbReference type="EMBL" id="SKCS01000383">
    <property type="protein sequence ID" value="TNN09935.1"/>
    <property type="molecule type" value="Genomic_DNA"/>
</dbReference>
<comment type="caution">
    <text evidence="1">The sequence shown here is derived from an EMBL/GenBank/DDBJ whole genome shotgun (WGS) entry which is preliminary data.</text>
</comment>
<sequence length="84" mass="9481">MFHIPDDRNLILLYSTGSSYYSNVGNSGMLVIYTMITLQHSLTPNLLIPISSQLQDTKHMSQVTVTDKIQSQDCQTISTQLCTW</sequence>
<organism evidence="1 2">
    <name type="scientific">Schistosoma japonicum</name>
    <name type="common">Blood fluke</name>
    <dbReference type="NCBI Taxonomy" id="6182"/>
    <lineage>
        <taxon>Eukaryota</taxon>
        <taxon>Metazoa</taxon>
        <taxon>Spiralia</taxon>
        <taxon>Lophotrochozoa</taxon>
        <taxon>Platyhelminthes</taxon>
        <taxon>Trematoda</taxon>
        <taxon>Digenea</taxon>
        <taxon>Strigeidida</taxon>
        <taxon>Schistosomatoidea</taxon>
        <taxon>Schistosomatidae</taxon>
        <taxon>Schistosoma</taxon>
    </lineage>
</organism>
<dbReference type="Proteomes" id="UP000311919">
    <property type="component" value="Unassembled WGS sequence"/>
</dbReference>
<proteinExistence type="predicted"/>
<keyword evidence="2" id="KW-1185">Reference proteome</keyword>
<gene>
    <name evidence="1" type="ORF">EWB00_005894</name>
</gene>
<protein>
    <submittedName>
        <fullName evidence="1">Uncharacterized protein</fullName>
    </submittedName>
</protein>
<evidence type="ECO:0000313" key="1">
    <source>
        <dbReference type="EMBL" id="TNN09935.1"/>
    </source>
</evidence>
<dbReference type="AlphaFoldDB" id="A0A4Z2D0A1"/>
<reference evidence="1 2" key="1">
    <citation type="submission" date="2019-03" db="EMBL/GenBank/DDBJ databases">
        <title>An improved genome assembly of the fluke Schistosoma japonicum.</title>
        <authorList>
            <person name="Hu W."/>
            <person name="Luo F."/>
            <person name="Yin M."/>
            <person name="Mo X."/>
            <person name="Sun C."/>
            <person name="Wu Q."/>
            <person name="Zhu B."/>
            <person name="Xiang M."/>
            <person name="Wang J."/>
            <person name="Wang Y."/>
            <person name="Zhang T."/>
            <person name="Xu B."/>
            <person name="Zheng H."/>
            <person name="Feng Z."/>
        </authorList>
    </citation>
    <scope>NUCLEOTIDE SEQUENCE [LARGE SCALE GENOMIC DNA]</scope>
    <source>
        <strain evidence="1">HuSjv2</strain>
        <tissue evidence="1">Worms</tissue>
    </source>
</reference>